<dbReference type="AlphaFoldDB" id="A0A317STH8"/>
<comment type="caution">
    <text evidence="2">The sequence shown here is derived from an EMBL/GenBank/DDBJ whole genome shotgun (WGS) entry which is preliminary data.</text>
</comment>
<reference evidence="2 3" key="1">
    <citation type="submission" date="2018-03" db="EMBL/GenBank/DDBJ databases">
        <title>Genomes of Pezizomycetes fungi and the evolution of truffles.</title>
        <authorList>
            <person name="Murat C."/>
            <person name="Payen T."/>
            <person name="Noel B."/>
            <person name="Kuo A."/>
            <person name="Martin F.M."/>
        </authorList>
    </citation>
    <scope>NUCLEOTIDE SEQUENCE [LARGE SCALE GENOMIC DNA]</scope>
    <source>
        <strain evidence="2">091103-1</strain>
    </source>
</reference>
<keyword evidence="1" id="KW-0472">Membrane</keyword>
<keyword evidence="3" id="KW-1185">Reference proteome</keyword>
<sequence length="100" mass="11142">ELAIRGKTINNGLDRIETWIKLMITFSGGTVLFGFGTASSLLAYKVMVYDLAADNEMKNHIARIIAGSEHRTEGRLENLKLSTKSELDNLKLSMELATRK</sequence>
<proteinExistence type="predicted"/>
<accession>A0A317STH8</accession>
<organism evidence="2 3">
    <name type="scientific">Tuber magnatum</name>
    <name type="common">white Piedmont truffle</name>
    <dbReference type="NCBI Taxonomy" id="42249"/>
    <lineage>
        <taxon>Eukaryota</taxon>
        <taxon>Fungi</taxon>
        <taxon>Dikarya</taxon>
        <taxon>Ascomycota</taxon>
        <taxon>Pezizomycotina</taxon>
        <taxon>Pezizomycetes</taxon>
        <taxon>Pezizales</taxon>
        <taxon>Tuberaceae</taxon>
        <taxon>Tuber</taxon>
    </lineage>
</organism>
<name>A0A317STH8_9PEZI</name>
<dbReference type="EMBL" id="PYWC01000020">
    <property type="protein sequence ID" value="PWW77703.1"/>
    <property type="molecule type" value="Genomic_DNA"/>
</dbReference>
<evidence type="ECO:0000313" key="2">
    <source>
        <dbReference type="EMBL" id="PWW77703.1"/>
    </source>
</evidence>
<gene>
    <name evidence="2" type="ORF">C7212DRAFT_177482</name>
</gene>
<evidence type="ECO:0000313" key="3">
    <source>
        <dbReference type="Proteomes" id="UP000246991"/>
    </source>
</evidence>
<dbReference type="OrthoDB" id="5401989at2759"/>
<dbReference type="Proteomes" id="UP000246991">
    <property type="component" value="Unassembled WGS sequence"/>
</dbReference>
<keyword evidence="1" id="KW-1133">Transmembrane helix</keyword>
<protein>
    <submittedName>
        <fullName evidence="2">Uncharacterized protein</fullName>
    </submittedName>
</protein>
<keyword evidence="1" id="KW-0812">Transmembrane</keyword>
<evidence type="ECO:0000256" key="1">
    <source>
        <dbReference type="SAM" id="Phobius"/>
    </source>
</evidence>
<feature type="non-terminal residue" evidence="2">
    <location>
        <position position="1"/>
    </location>
</feature>
<feature type="transmembrane region" description="Helical" evidence="1">
    <location>
        <begin position="20"/>
        <end position="44"/>
    </location>
</feature>